<sequence>MDNLNNLITLVTVLSTLMGIHANYLSVTCKTGKLSNVADTQWKEDKLDINIMVKTFMNRFRNNDNTVKLTDKRRKVLTLIDDITNSSVIDWDSYRCYSCIVNDSDNSLPYITECNPVKYDLSSSSEYVSKVIVCKKPNKNTSLRSIINYNIKERHVLYRSKQIHTLSVIACVVNNNYYKLFGAFGCLLSVILLVIMIFSIIILCLI</sequence>
<accession>A0A1V0QG26</accession>
<dbReference type="Proteomes" id="UP000319767">
    <property type="component" value="Segment"/>
</dbReference>
<protein>
    <submittedName>
        <fullName evidence="2">SWPV2-ORF056</fullName>
    </submittedName>
</protein>
<name>A0A1V0QG26_CNPV</name>
<gene>
    <name evidence="2" type="primary">SWPV2-056</name>
</gene>
<keyword evidence="1" id="KW-0812">Transmembrane</keyword>
<keyword evidence="1" id="KW-1133">Transmembrane helix</keyword>
<proteinExistence type="predicted"/>
<reference evidence="2" key="1">
    <citation type="journal article" date="2017" name="BMC Genomics">
        <title>Genomic characterization of two novel pathogenic avipoxviruses isolated from pacific shearwaters (Ardenna spp.).</title>
        <authorList>
            <person name="Sarker S."/>
            <person name="Das S."/>
            <person name="Lavers J.L."/>
            <person name="Hutton I."/>
            <person name="Helbig K."/>
            <person name="Imbery J."/>
            <person name="Upton C."/>
            <person name="Raidal S.R."/>
        </authorList>
    </citation>
    <scope>NUCLEOTIDE SEQUENCE [LARGE SCALE GENOMIC DNA]</scope>
    <source>
        <strain evidence="2">SWPV-2</strain>
    </source>
</reference>
<feature type="transmembrane region" description="Helical" evidence="1">
    <location>
        <begin position="180"/>
        <end position="205"/>
    </location>
</feature>
<evidence type="ECO:0000313" key="2">
    <source>
        <dbReference type="EMBL" id="ARE67277.1"/>
    </source>
</evidence>
<organism evidence="2">
    <name type="scientific">Shearwaterpox virus</name>
    <dbReference type="NCBI Taxonomy" id="1974596"/>
    <lineage>
        <taxon>Viruses</taxon>
        <taxon>Varidnaviria</taxon>
        <taxon>Bamfordvirae</taxon>
        <taxon>Nucleocytoviricota</taxon>
        <taxon>Pokkesviricetes</taxon>
        <taxon>Chitovirales</taxon>
        <taxon>Poxviridae</taxon>
        <taxon>Chordopoxvirinae</taxon>
        <taxon>Avipoxvirus</taxon>
        <taxon>Avipoxvirus canarypox</taxon>
        <taxon>Canarypox virus</taxon>
    </lineage>
</organism>
<dbReference type="EMBL" id="KX857215">
    <property type="protein sequence ID" value="ARE67277.1"/>
    <property type="molecule type" value="Genomic_DNA"/>
</dbReference>
<evidence type="ECO:0000256" key="1">
    <source>
        <dbReference type="SAM" id="Phobius"/>
    </source>
</evidence>
<keyword evidence="1" id="KW-0472">Membrane</keyword>